<dbReference type="Pfam" id="PF21654">
    <property type="entry name" value="DncV-like_NTFase"/>
    <property type="match status" value="1"/>
</dbReference>
<evidence type="ECO:0000256" key="9">
    <source>
        <dbReference type="ARBA" id="ARBA00023134"/>
    </source>
</evidence>
<reference evidence="14 15" key="1">
    <citation type="submission" date="2017-04" db="EMBL/GenBank/DDBJ databases">
        <authorList>
            <person name="Afonso C.L."/>
            <person name="Miller P.J."/>
            <person name="Scott M.A."/>
            <person name="Spackman E."/>
            <person name="Goraichik I."/>
            <person name="Dimitrov K.M."/>
            <person name="Suarez D.L."/>
            <person name="Swayne D.E."/>
        </authorList>
    </citation>
    <scope>NUCLEOTIDE SEQUENCE [LARGE SCALE GENOMIC DNA]</scope>
    <source>
        <strain evidence="14 15">B5P</strain>
    </source>
</reference>
<name>A0A1X7MZ98_9HYPH</name>
<dbReference type="InterPro" id="IPR047805">
    <property type="entry name" value="GAMP_synthase"/>
</dbReference>
<protein>
    <recommendedName>
        <fullName evidence="10">Cyclic GMP-AMP synthase</fullName>
    </recommendedName>
</protein>
<dbReference type="GO" id="GO:0009117">
    <property type="term" value="P:nucleotide metabolic process"/>
    <property type="evidence" value="ECO:0007669"/>
    <property type="project" value="UniProtKB-KW"/>
</dbReference>
<feature type="domain" description="Cyclic GMP-AMP synthase DncV-like nucleotidyltransferase" evidence="12">
    <location>
        <begin position="78"/>
        <end position="168"/>
    </location>
</feature>
<evidence type="ECO:0000256" key="10">
    <source>
        <dbReference type="ARBA" id="ARBA00044145"/>
    </source>
</evidence>
<dbReference type="GO" id="GO:0005524">
    <property type="term" value="F:ATP binding"/>
    <property type="evidence" value="ECO:0007669"/>
    <property type="project" value="UniProtKB-KW"/>
</dbReference>
<keyword evidence="1" id="KW-0808">Transferase</keyword>
<evidence type="ECO:0000256" key="4">
    <source>
        <dbReference type="ARBA" id="ARBA00022741"/>
    </source>
</evidence>
<evidence type="ECO:0000256" key="3">
    <source>
        <dbReference type="ARBA" id="ARBA00022723"/>
    </source>
</evidence>
<keyword evidence="9" id="KW-0342">GTP-binding</keyword>
<comment type="catalytic activity">
    <reaction evidence="11">
        <text>GTP + ATP = 3',3'-cGAMP + 2 diphosphate</text>
        <dbReference type="Rhea" id="RHEA:35647"/>
        <dbReference type="ChEBI" id="CHEBI:30616"/>
        <dbReference type="ChEBI" id="CHEBI:33019"/>
        <dbReference type="ChEBI" id="CHEBI:37565"/>
        <dbReference type="ChEBI" id="CHEBI:71501"/>
    </reaction>
    <physiologicalReaction direction="left-to-right" evidence="11">
        <dbReference type="Rhea" id="RHEA:35648"/>
    </physiologicalReaction>
</comment>
<keyword evidence="4" id="KW-0547">Nucleotide-binding</keyword>
<keyword evidence="2" id="KW-0548">Nucleotidyltransferase</keyword>
<dbReference type="InterPro" id="IPR048445">
    <property type="entry name" value="DncV-like_NTFase"/>
</dbReference>
<evidence type="ECO:0000256" key="6">
    <source>
        <dbReference type="ARBA" id="ARBA00022842"/>
    </source>
</evidence>
<dbReference type="GO" id="GO:0051607">
    <property type="term" value="P:defense response to virus"/>
    <property type="evidence" value="ECO:0007669"/>
    <property type="project" value="UniProtKB-KW"/>
</dbReference>
<sequence>MALMNANTLLYGARDAIAYHQAIQLPDDVRAAMFQADRDIRARLRKVTRFVIDSGRAMSYASAEYRRAKQEPLQFELRFLRQGSVVYDTVIDPARRPPQQTDLDDGIYARTSFLSDFEPGLAATKYFELVETALAPLCKERGWRLVTNKDTCVRVVIDEKIHIDLPLYAVPDTEFVTLEKCFQDVTGLKLVAGSARLSTVLDGFSDIRIPTDRVMLAHRKKGWISSDPRALHDWFVRECERHGPQLRRTCRYLKGWRDFLFLEGGPASIALMACAVRSYKEGGWVPQNDRDDLAMLEIAKRLPVFFSATIVNPVLPDAEPLNDWDEVTRKRFVNAANDLHGHMHTALEGTANAEITVRRLQEALGTRVPYRPDLVRAFDKTPARAPVAAVVASPLPLRRPTTSA</sequence>
<evidence type="ECO:0000256" key="5">
    <source>
        <dbReference type="ARBA" id="ARBA00022840"/>
    </source>
</evidence>
<keyword evidence="5" id="KW-0067">ATP-binding</keyword>
<keyword evidence="15" id="KW-1185">Reference proteome</keyword>
<dbReference type="EMBL" id="FXBL01000004">
    <property type="protein sequence ID" value="SMH30265.1"/>
    <property type="molecule type" value="Genomic_DNA"/>
</dbReference>
<evidence type="ECO:0000256" key="8">
    <source>
        <dbReference type="ARBA" id="ARBA00023118"/>
    </source>
</evidence>
<dbReference type="OrthoDB" id="6402963at2"/>
<feature type="domain" description="Cyclic GMP-AMP synthase C-terminal" evidence="13">
    <location>
        <begin position="243"/>
        <end position="370"/>
    </location>
</feature>
<keyword evidence="6" id="KW-0460">Magnesium</keyword>
<evidence type="ECO:0000313" key="14">
    <source>
        <dbReference type="EMBL" id="SMH30265.1"/>
    </source>
</evidence>
<dbReference type="InterPro" id="IPR048446">
    <property type="entry name" value="DncV_C"/>
</dbReference>
<proteinExistence type="predicted"/>
<organism evidence="14 15">
    <name type="scientific">Mesorhizobium australicum</name>
    <dbReference type="NCBI Taxonomy" id="536018"/>
    <lineage>
        <taxon>Bacteria</taxon>
        <taxon>Pseudomonadati</taxon>
        <taxon>Pseudomonadota</taxon>
        <taxon>Alphaproteobacteria</taxon>
        <taxon>Hyphomicrobiales</taxon>
        <taxon>Phyllobacteriaceae</taxon>
        <taxon>Mesorhizobium</taxon>
    </lineage>
</organism>
<keyword evidence="3" id="KW-0479">Metal-binding</keyword>
<dbReference type="Proteomes" id="UP000193083">
    <property type="component" value="Unassembled WGS sequence"/>
</dbReference>
<evidence type="ECO:0000259" key="13">
    <source>
        <dbReference type="Pfam" id="PF21713"/>
    </source>
</evidence>
<evidence type="ECO:0000259" key="12">
    <source>
        <dbReference type="Pfam" id="PF21654"/>
    </source>
</evidence>
<dbReference type="GO" id="GO:0005525">
    <property type="term" value="F:GTP binding"/>
    <property type="evidence" value="ECO:0007669"/>
    <property type="project" value="UniProtKB-KW"/>
</dbReference>
<evidence type="ECO:0000313" key="15">
    <source>
        <dbReference type="Proteomes" id="UP000193083"/>
    </source>
</evidence>
<evidence type="ECO:0000256" key="2">
    <source>
        <dbReference type="ARBA" id="ARBA00022695"/>
    </source>
</evidence>
<evidence type="ECO:0000256" key="1">
    <source>
        <dbReference type="ARBA" id="ARBA00022679"/>
    </source>
</evidence>
<dbReference type="AlphaFoldDB" id="A0A1X7MZ98"/>
<gene>
    <name evidence="14" type="ORF">SAMN02982922_1022</name>
</gene>
<dbReference type="Pfam" id="PF21713">
    <property type="entry name" value="DncV_C"/>
    <property type="match status" value="1"/>
</dbReference>
<dbReference type="NCBIfam" id="NF041078">
    <property type="entry name" value="cGAS"/>
    <property type="match status" value="1"/>
</dbReference>
<evidence type="ECO:0000256" key="11">
    <source>
        <dbReference type="ARBA" id="ARBA00048304"/>
    </source>
</evidence>
<evidence type="ECO:0000256" key="7">
    <source>
        <dbReference type="ARBA" id="ARBA00023080"/>
    </source>
</evidence>
<dbReference type="GO" id="GO:0046872">
    <property type="term" value="F:metal ion binding"/>
    <property type="evidence" value="ECO:0007669"/>
    <property type="project" value="UniProtKB-KW"/>
</dbReference>
<keyword evidence="7" id="KW-0546">Nucleotide metabolism</keyword>
<accession>A0A1X7MZ98</accession>
<keyword evidence="8" id="KW-0051">Antiviral defense</keyword>
<dbReference type="RefSeq" id="WP_085463155.1">
    <property type="nucleotide sequence ID" value="NZ_FXBL01000004.1"/>
</dbReference>
<dbReference type="GO" id="GO:0140701">
    <property type="term" value="F:3',3'-cyclic GMP-AMP synthase activity"/>
    <property type="evidence" value="ECO:0007669"/>
    <property type="project" value="InterPro"/>
</dbReference>